<protein>
    <recommendedName>
        <fullName evidence="4">Leucine-rich repeat-containing N-terminal plant-type domain-containing protein</fullName>
    </recommendedName>
</protein>
<feature type="transmembrane region" description="Helical" evidence="3">
    <location>
        <begin position="6"/>
        <end position="25"/>
    </location>
</feature>
<proteinExistence type="predicted"/>
<keyword evidence="3" id="KW-1133">Transmembrane helix</keyword>
<accession>A0AAV0DVU3</accession>
<keyword evidence="3" id="KW-0472">Membrane</keyword>
<keyword evidence="2" id="KW-0677">Repeat</keyword>
<dbReference type="Pfam" id="PF08263">
    <property type="entry name" value="LRRNT_2"/>
    <property type="match status" value="1"/>
</dbReference>
<dbReference type="SUPFAM" id="SSF52058">
    <property type="entry name" value="L domain-like"/>
    <property type="match status" value="1"/>
</dbReference>
<dbReference type="EMBL" id="CAMAPF010000155">
    <property type="protein sequence ID" value="CAH9109655.1"/>
    <property type="molecule type" value="Genomic_DNA"/>
</dbReference>
<evidence type="ECO:0000256" key="1">
    <source>
        <dbReference type="ARBA" id="ARBA00022614"/>
    </source>
</evidence>
<evidence type="ECO:0000313" key="5">
    <source>
        <dbReference type="EMBL" id="CAH9109655.1"/>
    </source>
</evidence>
<keyword evidence="1" id="KW-0433">Leucine-rich repeat</keyword>
<organism evidence="5 6">
    <name type="scientific">Cuscuta epithymum</name>
    <dbReference type="NCBI Taxonomy" id="186058"/>
    <lineage>
        <taxon>Eukaryota</taxon>
        <taxon>Viridiplantae</taxon>
        <taxon>Streptophyta</taxon>
        <taxon>Embryophyta</taxon>
        <taxon>Tracheophyta</taxon>
        <taxon>Spermatophyta</taxon>
        <taxon>Magnoliopsida</taxon>
        <taxon>eudicotyledons</taxon>
        <taxon>Gunneridae</taxon>
        <taxon>Pentapetalae</taxon>
        <taxon>asterids</taxon>
        <taxon>lamiids</taxon>
        <taxon>Solanales</taxon>
        <taxon>Convolvulaceae</taxon>
        <taxon>Cuscuteae</taxon>
        <taxon>Cuscuta</taxon>
        <taxon>Cuscuta subgen. Cuscuta</taxon>
    </lineage>
</organism>
<evidence type="ECO:0000313" key="6">
    <source>
        <dbReference type="Proteomes" id="UP001152523"/>
    </source>
</evidence>
<dbReference type="InterPro" id="IPR046959">
    <property type="entry name" value="PRK1-6/SRF4-like"/>
</dbReference>
<evidence type="ECO:0000256" key="3">
    <source>
        <dbReference type="SAM" id="Phobius"/>
    </source>
</evidence>
<comment type="caution">
    <text evidence="5">The sequence shown here is derived from an EMBL/GenBank/DDBJ whole genome shotgun (WGS) entry which is preliminary data.</text>
</comment>
<evidence type="ECO:0000256" key="2">
    <source>
        <dbReference type="ARBA" id="ARBA00022737"/>
    </source>
</evidence>
<dbReference type="Gene3D" id="3.80.10.10">
    <property type="entry name" value="Ribonuclease Inhibitor"/>
    <property type="match status" value="1"/>
</dbReference>
<reference evidence="5" key="1">
    <citation type="submission" date="2022-07" db="EMBL/GenBank/DDBJ databases">
        <authorList>
            <person name="Macas J."/>
            <person name="Novak P."/>
            <person name="Neumann P."/>
        </authorList>
    </citation>
    <scope>NUCLEOTIDE SEQUENCE</scope>
</reference>
<feature type="transmembrane region" description="Helical" evidence="3">
    <location>
        <begin position="170"/>
        <end position="191"/>
    </location>
</feature>
<evidence type="ECO:0000259" key="4">
    <source>
        <dbReference type="Pfam" id="PF08263"/>
    </source>
</evidence>
<dbReference type="InterPro" id="IPR001611">
    <property type="entry name" value="Leu-rich_rpt"/>
</dbReference>
<dbReference type="PANTHER" id="PTHR48007:SF4">
    <property type="entry name" value="LEUCINE-RICH REPEAT RECEPTOR-LIKE PROTEIN KINASE PXC1"/>
    <property type="match status" value="1"/>
</dbReference>
<dbReference type="InterPro" id="IPR013210">
    <property type="entry name" value="LRR_N_plant-typ"/>
</dbReference>
<dbReference type="InterPro" id="IPR032675">
    <property type="entry name" value="LRR_dom_sf"/>
</dbReference>
<feature type="domain" description="Leucine-rich repeat-containing N-terminal plant-type" evidence="4">
    <location>
        <begin position="30"/>
        <end position="66"/>
    </location>
</feature>
<keyword evidence="6" id="KW-1185">Reference proteome</keyword>
<dbReference type="Proteomes" id="UP001152523">
    <property type="component" value="Unassembled WGS sequence"/>
</dbReference>
<dbReference type="AlphaFoldDB" id="A0AAV0DVU3"/>
<keyword evidence="3" id="KW-0812">Transmembrane</keyword>
<dbReference type="Pfam" id="PF00560">
    <property type="entry name" value="LRR_1"/>
    <property type="match status" value="1"/>
</dbReference>
<name>A0AAV0DVU3_9ASTE</name>
<dbReference type="PANTHER" id="PTHR48007">
    <property type="entry name" value="LEUCINE-RICH REPEAT RECEPTOR-LIKE PROTEIN KINASE PXC1"/>
    <property type="match status" value="1"/>
</dbReference>
<gene>
    <name evidence="5" type="ORF">CEPIT_LOCUS18871</name>
</gene>
<sequence>MMTSISITAICYFLVIHIFILRKGVVADLKADKEALLEFASAVGGGEKLGWSREAQICSDWAGVKCRGSRVVELHLPGMGLSGGIPENTIERLDALRALSLDNNSFTGSLPWKLMKLKSLNESNNSFEGSIPASLSRFPHPSFAGNALLMNNQPCRPRRLLMSKKKKDKLVKLVIGCIFTAIFICGVVLAIRCYHRHKAGKDIIGKLC</sequence>